<protein>
    <submittedName>
        <fullName evidence="1">Uncharacterized protein</fullName>
    </submittedName>
</protein>
<name>A0A1Q5PZB1_9ACTO</name>
<gene>
    <name evidence="1" type="ORF">BSZ39_11955</name>
</gene>
<dbReference type="EMBL" id="MQVR01000107">
    <property type="protein sequence ID" value="OKL52973.1"/>
    <property type="molecule type" value="Genomic_DNA"/>
</dbReference>
<dbReference type="Proteomes" id="UP000185628">
    <property type="component" value="Unassembled WGS sequence"/>
</dbReference>
<evidence type="ECO:0000313" key="1">
    <source>
        <dbReference type="EMBL" id="OKL52973.1"/>
    </source>
</evidence>
<evidence type="ECO:0000313" key="2">
    <source>
        <dbReference type="Proteomes" id="UP000185628"/>
    </source>
</evidence>
<dbReference type="AlphaFoldDB" id="A0A1Q5PZB1"/>
<keyword evidence="2" id="KW-1185">Reference proteome</keyword>
<sequence length="68" mass="7687">MTARYLFAIMWGMDSGILPVKDAQQPHGCFVVPRFRIDQVSCRRRDSRPVAVHGKECDLVGPVTIDSR</sequence>
<comment type="caution">
    <text evidence="1">The sequence shown here is derived from an EMBL/GenBank/DDBJ whole genome shotgun (WGS) entry which is preliminary data.</text>
</comment>
<proteinExistence type="predicted"/>
<accession>A0A1Q5PZB1</accession>
<reference evidence="2" key="1">
    <citation type="submission" date="2016-12" db="EMBL/GenBank/DDBJ databases">
        <authorList>
            <person name="Meng X."/>
        </authorList>
    </citation>
    <scope>NUCLEOTIDE SEQUENCE [LARGE SCALE GENOMIC DNA]</scope>
    <source>
        <strain evidence="2">DSM 19116</strain>
    </source>
</reference>
<organism evidence="1 2">
    <name type="scientific">Bowdeniella nasicola</name>
    <dbReference type="NCBI Taxonomy" id="208480"/>
    <lineage>
        <taxon>Bacteria</taxon>
        <taxon>Bacillati</taxon>
        <taxon>Actinomycetota</taxon>
        <taxon>Actinomycetes</taxon>
        <taxon>Actinomycetales</taxon>
        <taxon>Actinomycetaceae</taxon>
        <taxon>Bowdeniella</taxon>
    </lineage>
</organism>